<evidence type="ECO:0000313" key="12">
    <source>
        <dbReference type="EMBL" id="KAJ0397782.1"/>
    </source>
</evidence>
<evidence type="ECO:0000256" key="4">
    <source>
        <dbReference type="ARBA" id="ARBA00022692"/>
    </source>
</evidence>
<keyword evidence="4 10" id="KW-0812">Transmembrane</keyword>
<dbReference type="Proteomes" id="UP001209570">
    <property type="component" value="Unassembled WGS sequence"/>
</dbReference>
<dbReference type="Pfam" id="PF12352">
    <property type="entry name" value="V-SNARE_C"/>
    <property type="match status" value="1"/>
</dbReference>
<sequence length="379" mass="42438">MAGIAATETAAEAGGASLAIETNVFRLCELKAVEWRAFRPAVASGGDDVDAIDVGHDWGAQSTQSASHAATSFLPVVRFIQQHALLYTWASHPDPISQGRWDAGVENDELFPSDVREQLLRALQLQLMQRLVARGEFRVVENEWLVPREPEFIYQCPSLSRMHQLEVYLTEAHAMPACRPRVRHISGHANVVVVNVEMVIRILEEEAKQGKDVVAKRKMEDQVRHCRTLHASLRSNLEKHILIGDSRAKTAEAPVDMTQKQAMTRYAERLETNGRHLDEAQRTIAETEAIAANTANNLLHQRNQLQHAQVDVDQAQEDTKEAGSHLRRMARKALTNKLVLLFLILCLAAAIVLVSYFKWYPRDKKDYLGILPTQAPASG</sequence>
<dbReference type="PANTHER" id="PTHR21230:SF26">
    <property type="entry name" value="VESICLE TRANSPORT THROUGH INTERACTION WITH T-SNARES HOMOLOG 1A"/>
    <property type="match status" value="1"/>
</dbReference>
<evidence type="ECO:0000256" key="10">
    <source>
        <dbReference type="SAM" id="Phobius"/>
    </source>
</evidence>
<feature type="coiled-coil region" evidence="9">
    <location>
        <begin position="277"/>
        <end position="318"/>
    </location>
</feature>
<keyword evidence="6 10" id="KW-1133">Transmembrane helix</keyword>
<dbReference type="GO" id="GO:0005794">
    <property type="term" value="C:Golgi apparatus"/>
    <property type="evidence" value="ECO:0007669"/>
    <property type="project" value="TreeGrafter"/>
</dbReference>
<comment type="similarity">
    <text evidence="2">Belongs to the VTI1 family.</text>
</comment>
<dbReference type="GO" id="GO:0000149">
    <property type="term" value="F:SNARE binding"/>
    <property type="evidence" value="ECO:0007669"/>
    <property type="project" value="TreeGrafter"/>
</dbReference>
<dbReference type="GO" id="GO:0031902">
    <property type="term" value="C:late endosome membrane"/>
    <property type="evidence" value="ECO:0007669"/>
    <property type="project" value="TreeGrafter"/>
</dbReference>
<dbReference type="EMBL" id="JAKCXM010000238">
    <property type="protein sequence ID" value="KAJ0397782.1"/>
    <property type="molecule type" value="Genomic_DNA"/>
</dbReference>
<reference evidence="12" key="1">
    <citation type="submission" date="2021-12" db="EMBL/GenBank/DDBJ databases">
        <title>Prjna785345.</title>
        <authorList>
            <person name="Rujirawat T."/>
            <person name="Krajaejun T."/>
        </authorList>
    </citation>
    <scope>NUCLEOTIDE SEQUENCE</scope>
    <source>
        <strain evidence="12">Pi057C3</strain>
    </source>
</reference>
<keyword evidence="7 9" id="KW-0175">Coiled coil</keyword>
<comment type="caution">
    <text evidence="12">The sequence shown here is derived from an EMBL/GenBank/DDBJ whole genome shotgun (WGS) entry which is preliminary data.</text>
</comment>
<accession>A0AAD5M0B6</accession>
<gene>
    <name evidence="12" type="ORF">P43SY_006484</name>
</gene>
<dbReference type="GO" id="GO:0015031">
    <property type="term" value="P:protein transport"/>
    <property type="evidence" value="ECO:0007669"/>
    <property type="project" value="UniProtKB-KW"/>
</dbReference>
<evidence type="ECO:0000313" key="13">
    <source>
        <dbReference type="Proteomes" id="UP001209570"/>
    </source>
</evidence>
<dbReference type="Gene3D" id="1.20.5.110">
    <property type="match status" value="1"/>
</dbReference>
<dbReference type="CDD" id="cd15862">
    <property type="entry name" value="SNARE_Vti1"/>
    <property type="match status" value="1"/>
</dbReference>
<evidence type="ECO:0000256" key="3">
    <source>
        <dbReference type="ARBA" id="ARBA00022448"/>
    </source>
</evidence>
<dbReference type="AlphaFoldDB" id="A0AAD5M0B6"/>
<protein>
    <recommendedName>
        <fullName evidence="11">t-SNARE coiled-coil homology domain-containing protein</fullName>
    </recommendedName>
</protein>
<dbReference type="FunFam" id="1.20.5.110:FF:000002">
    <property type="entry name" value="Vesicle transport through interaction with t-SNAREsB"/>
    <property type="match status" value="1"/>
</dbReference>
<evidence type="ECO:0000259" key="11">
    <source>
        <dbReference type="SMART" id="SM00397"/>
    </source>
</evidence>
<dbReference type="GO" id="GO:0012507">
    <property type="term" value="C:ER to Golgi transport vesicle membrane"/>
    <property type="evidence" value="ECO:0007669"/>
    <property type="project" value="TreeGrafter"/>
</dbReference>
<evidence type="ECO:0000256" key="7">
    <source>
        <dbReference type="ARBA" id="ARBA00023054"/>
    </source>
</evidence>
<dbReference type="SMART" id="SM00397">
    <property type="entry name" value="t_SNARE"/>
    <property type="match status" value="1"/>
</dbReference>
<evidence type="ECO:0000256" key="5">
    <source>
        <dbReference type="ARBA" id="ARBA00022927"/>
    </source>
</evidence>
<keyword evidence="13" id="KW-1185">Reference proteome</keyword>
<keyword evidence="8 10" id="KW-0472">Membrane</keyword>
<dbReference type="GO" id="GO:0031201">
    <property type="term" value="C:SNARE complex"/>
    <property type="evidence" value="ECO:0007669"/>
    <property type="project" value="TreeGrafter"/>
</dbReference>
<dbReference type="InterPro" id="IPR000727">
    <property type="entry name" value="T_SNARE_dom"/>
</dbReference>
<dbReference type="GO" id="GO:0005484">
    <property type="term" value="F:SNAP receptor activity"/>
    <property type="evidence" value="ECO:0007669"/>
    <property type="project" value="TreeGrafter"/>
</dbReference>
<proteinExistence type="inferred from homology"/>
<dbReference type="GO" id="GO:0006906">
    <property type="term" value="P:vesicle fusion"/>
    <property type="evidence" value="ECO:0007669"/>
    <property type="project" value="TreeGrafter"/>
</dbReference>
<keyword evidence="3" id="KW-0813">Transport</keyword>
<dbReference type="SUPFAM" id="SSF58038">
    <property type="entry name" value="SNARE fusion complex"/>
    <property type="match status" value="1"/>
</dbReference>
<dbReference type="GO" id="GO:0005789">
    <property type="term" value="C:endoplasmic reticulum membrane"/>
    <property type="evidence" value="ECO:0007669"/>
    <property type="project" value="TreeGrafter"/>
</dbReference>
<dbReference type="PANTHER" id="PTHR21230">
    <property type="entry name" value="VESICLE TRANSPORT V-SNARE PROTEIN VTI1-RELATED"/>
    <property type="match status" value="1"/>
</dbReference>
<evidence type="ECO:0000256" key="1">
    <source>
        <dbReference type="ARBA" id="ARBA00004211"/>
    </source>
</evidence>
<comment type="subcellular location">
    <subcellularLocation>
        <location evidence="1">Membrane</location>
        <topology evidence="1">Single-pass type IV membrane protein</topology>
    </subcellularLocation>
</comment>
<organism evidence="12 13">
    <name type="scientific">Pythium insidiosum</name>
    <name type="common">Pythiosis disease agent</name>
    <dbReference type="NCBI Taxonomy" id="114742"/>
    <lineage>
        <taxon>Eukaryota</taxon>
        <taxon>Sar</taxon>
        <taxon>Stramenopiles</taxon>
        <taxon>Oomycota</taxon>
        <taxon>Peronosporomycetes</taxon>
        <taxon>Pythiales</taxon>
        <taxon>Pythiaceae</taxon>
        <taxon>Pythium</taxon>
    </lineage>
</organism>
<evidence type="ECO:0000256" key="8">
    <source>
        <dbReference type="ARBA" id="ARBA00023136"/>
    </source>
</evidence>
<evidence type="ECO:0000256" key="2">
    <source>
        <dbReference type="ARBA" id="ARBA00006108"/>
    </source>
</evidence>
<evidence type="ECO:0000256" key="6">
    <source>
        <dbReference type="ARBA" id="ARBA00022989"/>
    </source>
</evidence>
<keyword evidence="5" id="KW-0653">Protein transport</keyword>
<feature type="domain" description="T-SNARE coiled-coil homology" evidence="11">
    <location>
        <begin position="262"/>
        <end position="329"/>
    </location>
</feature>
<name>A0AAD5M0B6_PYTIN</name>
<evidence type="ECO:0000256" key="9">
    <source>
        <dbReference type="SAM" id="Coils"/>
    </source>
</evidence>
<feature type="transmembrane region" description="Helical" evidence="10">
    <location>
        <begin position="338"/>
        <end position="357"/>
    </location>
</feature>